<feature type="transmembrane region" description="Helical" evidence="1">
    <location>
        <begin position="128"/>
        <end position="152"/>
    </location>
</feature>
<accession>A0A841RNE5</accession>
<gene>
    <name evidence="2" type="ORF">GGQ92_001745</name>
</gene>
<keyword evidence="3" id="KW-1185">Reference proteome</keyword>
<evidence type="ECO:0000313" key="2">
    <source>
        <dbReference type="EMBL" id="MBB6512956.1"/>
    </source>
</evidence>
<keyword evidence="1" id="KW-0812">Transmembrane</keyword>
<dbReference type="AlphaFoldDB" id="A0A841RNE5"/>
<name>A0A841RNE5_9BACI</name>
<dbReference type="EMBL" id="JACHON010000006">
    <property type="protein sequence ID" value="MBB6512956.1"/>
    <property type="molecule type" value="Genomic_DNA"/>
</dbReference>
<evidence type="ECO:0000256" key="1">
    <source>
        <dbReference type="SAM" id="Phobius"/>
    </source>
</evidence>
<sequence>MKRNKFEVRVPRDEIIREQISTIIEKGLPKRKTFLETLNEIYNKLPLWHVLFGRGEWLFSLLILTFFLSLTMLSTSNQTIKETEFYSLLFTVAPFGFLALTGFSYLHRRINRTLEIEMTTKFTVYQMLALRMFAYSIIASFLIITCILFTAQFIEVNIIYSIPIGLSGLFIFASIMLLLYQERHLYIRTGAFSMIWIGGNWLFSYWLDSYILILLKLPVIIYFLILLSVICLFIYALKRFFTRNQGGAFECL</sequence>
<organism evidence="2 3">
    <name type="scientific">Gracilibacillus halotolerans</name>
    <dbReference type="NCBI Taxonomy" id="74386"/>
    <lineage>
        <taxon>Bacteria</taxon>
        <taxon>Bacillati</taxon>
        <taxon>Bacillota</taxon>
        <taxon>Bacilli</taxon>
        <taxon>Bacillales</taxon>
        <taxon>Bacillaceae</taxon>
        <taxon>Gracilibacillus</taxon>
    </lineage>
</organism>
<feature type="transmembrane region" description="Helical" evidence="1">
    <location>
        <begin position="219"/>
        <end position="237"/>
    </location>
</feature>
<keyword evidence="1" id="KW-1133">Transmembrane helix</keyword>
<keyword evidence="1" id="KW-0472">Membrane</keyword>
<dbReference type="RefSeq" id="WP_184247204.1">
    <property type="nucleotide sequence ID" value="NZ_BAAACU010000042.1"/>
</dbReference>
<evidence type="ECO:0000313" key="3">
    <source>
        <dbReference type="Proteomes" id="UP000572212"/>
    </source>
</evidence>
<feature type="transmembrane region" description="Helical" evidence="1">
    <location>
        <begin position="186"/>
        <end position="207"/>
    </location>
</feature>
<evidence type="ECO:0008006" key="4">
    <source>
        <dbReference type="Google" id="ProtNLM"/>
    </source>
</evidence>
<feature type="transmembrane region" description="Helical" evidence="1">
    <location>
        <begin position="85"/>
        <end position="107"/>
    </location>
</feature>
<protein>
    <recommendedName>
        <fullName evidence="4">ABC-2 type transport system permease protein</fullName>
    </recommendedName>
</protein>
<feature type="transmembrane region" description="Helical" evidence="1">
    <location>
        <begin position="158"/>
        <end position="179"/>
    </location>
</feature>
<dbReference type="Proteomes" id="UP000572212">
    <property type="component" value="Unassembled WGS sequence"/>
</dbReference>
<proteinExistence type="predicted"/>
<reference evidence="2 3" key="1">
    <citation type="submission" date="2020-08" db="EMBL/GenBank/DDBJ databases">
        <title>Genomic Encyclopedia of Type Strains, Phase IV (KMG-IV): sequencing the most valuable type-strain genomes for metagenomic binning, comparative biology and taxonomic classification.</title>
        <authorList>
            <person name="Goeker M."/>
        </authorList>
    </citation>
    <scope>NUCLEOTIDE SEQUENCE [LARGE SCALE GENOMIC DNA]</scope>
    <source>
        <strain evidence="2 3">DSM 11805</strain>
    </source>
</reference>
<comment type="caution">
    <text evidence="2">The sequence shown here is derived from an EMBL/GenBank/DDBJ whole genome shotgun (WGS) entry which is preliminary data.</text>
</comment>
<feature type="transmembrane region" description="Helical" evidence="1">
    <location>
        <begin position="57"/>
        <end position="73"/>
    </location>
</feature>